<accession>A0A6A4VTD5</accession>
<name>A0A6A4VTD5_AMPAM</name>
<dbReference type="EMBL" id="VIIS01001652">
    <property type="protein sequence ID" value="KAF0294884.1"/>
    <property type="molecule type" value="Genomic_DNA"/>
</dbReference>
<keyword evidence="3" id="KW-1185">Reference proteome</keyword>
<sequence length="281" mass="31927">MCALRPEDQNRHRWTTPAIDQLIAMGLEMFTKYAQRPGQRRDICPFGVCRLMAEYMLPTTRRRLVERIASVRSLRDPTNPIQQYLDKKRAPPVPIVDALPKYPLTPLKARVKDLPEPWYSLEYRGNGFFLTVSDKKGVVSVPQHDALLGGVRQPVTRVLRQCKHCRETDYQQRYAHRQWKKNEDGEWEKVGKRWRWRKRKSTKKASSDGDPSSGCEETPVQGDILAMCMPAITDDSPAASDHEEEVEDPLDIGSLAADDPIGVESYAADDPPVDAAEEAEA</sequence>
<comment type="caution">
    <text evidence="2">The sequence shown here is derived from an EMBL/GenBank/DDBJ whole genome shotgun (WGS) entry which is preliminary data.</text>
</comment>
<dbReference type="Proteomes" id="UP000440578">
    <property type="component" value="Unassembled WGS sequence"/>
</dbReference>
<reference evidence="2 3" key="1">
    <citation type="submission" date="2019-07" db="EMBL/GenBank/DDBJ databases">
        <title>Draft genome assembly of a fouling barnacle, Amphibalanus amphitrite (Darwin, 1854): The first reference genome for Thecostraca.</title>
        <authorList>
            <person name="Kim W."/>
        </authorList>
    </citation>
    <scope>NUCLEOTIDE SEQUENCE [LARGE SCALE GENOMIC DNA]</scope>
    <source>
        <strain evidence="2">SNU_AA5</strain>
        <tissue evidence="2">Soma without cirri and trophi</tissue>
    </source>
</reference>
<evidence type="ECO:0000313" key="2">
    <source>
        <dbReference type="EMBL" id="KAF0294884.1"/>
    </source>
</evidence>
<organism evidence="2 3">
    <name type="scientific">Amphibalanus amphitrite</name>
    <name type="common">Striped barnacle</name>
    <name type="synonym">Balanus amphitrite</name>
    <dbReference type="NCBI Taxonomy" id="1232801"/>
    <lineage>
        <taxon>Eukaryota</taxon>
        <taxon>Metazoa</taxon>
        <taxon>Ecdysozoa</taxon>
        <taxon>Arthropoda</taxon>
        <taxon>Crustacea</taxon>
        <taxon>Multicrustacea</taxon>
        <taxon>Cirripedia</taxon>
        <taxon>Thoracica</taxon>
        <taxon>Thoracicalcarea</taxon>
        <taxon>Balanomorpha</taxon>
        <taxon>Balanoidea</taxon>
        <taxon>Balanidae</taxon>
        <taxon>Amphibalaninae</taxon>
        <taxon>Amphibalanus</taxon>
    </lineage>
</organism>
<gene>
    <name evidence="2" type="ORF">FJT64_007518</name>
</gene>
<proteinExistence type="predicted"/>
<feature type="region of interest" description="Disordered" evidence="1">
    <location>
        <begin position="198"/>
        <end position="281"/>
    </location>
</feature>
<dbReference type="OrthoDB" id="6257037at2759"/>
<dbReference type="AlphaFoldDB" id="A0A6A4VTD5"/>
<evidence type="ECO:0000313" key="3">
    <source>
        <dbReference type="Proteomes" id="UP000440578"/>
    </source>
</evidence>
<evidence type="ECO:0000256" key="1">
    <source>
        <dbReference type="SAM" id="MobiDB-lite"/>
    </source>
</evidence>
<feature type="compositionally biased region" description="Acidic residues" evidence="1">
    <location>
        <begin position="271"/>
        <end position="281"/>
    </location>
</feature>
<protein>
    <submittedName>
        <fullName evidence="2">Uncharacterized protein</fullName>
    </submittedName>
</protein>